<dbReference type="PANTHER" id="PTHR10851">
    <property type="entry name" value="PYRIDOXINE-5-PHOSPHATE OXIDASE"/>
    <property type="match status" value="1"/>
</dbReference>
<dbReference type="EC" id="1.4.3.5" evidence="6"/>
<evidence type="ECO:0000256" key="1">
    <source>
        <dbReference type="ARBA" id="ARBA00001917"/>
    </source>
</evidence>
<dbReference type="AlphaFoldDB" id="A0A1R4I5L8"/>
<proteinExistence type="predicted"/>
<dbReference type="InterPro" id="IPR024624">
    <property type="entry name" value="Pyridox_Oxase_Alr4036_FMN-bd"/>
</dbReference>
<feature type="domain" description="Pyridoxamine 5'-phosphate oxidase Alr4036 family FMN-binding" evidence="5">
    <location>
        <begin position="20"/>
        <end position="107"/>
    </location>
</feature>
<dbReference type="OrthoDB" id="5120525at2"/>
<comment type="cofactor">
    <cofactor evidence="1">
        <name>FMN</name>
        <dbReference type="ChEBI" id="CHEBI:58210"/>
    </cofactor>
</comment>
<dbReference type="PANTHER" id="PTHR10851:SF3">
    <property type="entry name" value="PYRIDOXINE_PYRIDOXAMINE 5'-PHOSPHATE OXIDASE 2"/>
    <property type="match status" value="1"/>
</dbReference>
<accession>A0A1R4I5L8</accession>
<evidence type="ECO:0000256" key="2">
    <source>
        <dbReference type="ARBA" id="ARBA00022630"/>
    </source>
</evidence>
<name>A0A1R4I5L8_9GAMM</name>
<organism evidence="6 7">
    <name type="scientific">Halomonas citrativorans</name>
    <dbReference type="NCBI Taxonomy" id="2742612"/>
    <lineage>
        <taxon>Bacteria</taxon>
        <taxon>Pseudomonadati</taxon>
        <taxon>Pseudomonadota</taxon>
        <taxon>Gammaproteobacteria</taxon>
        <taxon>Oceanospirillales</taxon>
        <taxon>Halomonadaceae</taxon>
        <taxon>Halomonas</taxon>
    </lineage>
</organism>
<evidence type="ECO:0000313" key="7">
    <source>
        <dbReference type="Proteomes" id="UP000196331"/>
    </source>
</evidence>
<dbReference type="GO" id="GO:0004733">
    <property type="term" value="F:pyridoxamine phosphate oxidase activity"/>
    <property type="evidence" value="ECO:0007669"/>
    <property type="project" value="UniProtKB-EC"/>
</dbReference>
<dbReference type="Pfam" id="PF12766">
    <property type="entry name" value="Pyridox_oxase_2"/>
    <property type="match status" value="1"/>
</dbReference>
<dbReference type="GO" id="GO:0010181">
    <property type="term" value="F:FMN binding"/>
    <property type="evidence" value="ECO:0007669"/>
    <property type="project" value="InterPro"/>
</dbReference>
<dbReference type="Proteomes" id="UP000196331">
    <property type="component" value="Unassembled WGS sequence"/>
</dbReference>
<evidence type="ECO:0000259" key="5">
    <source>
        <dbReference type="Pfam" id="PF12766"/>
    </source>
</evidence>
<protein>
    <submittedName>
        <fullName evidence="6">Pyridoxamine 5'-phosphate oxidase</fullName>
        <ecNumber evidence="6">1.4.3.5</ecNumber>
    </submittedName>
</protein>
<dbReference type="SUPFAM" id="SSF50475">
    <property type="entry name" value="FMN-binding split barrel"/>
    <property type="match status" value="1"/>
</dbReference>
<keyword evidence="4 6" id="KW-0560">Oxidoreductase</keyword>
<dbReference type="Gene3D" id="2.30.110.10">
    <property type="entry name" value="Electron Transport, Fmn-binding Protein, Chain A"/>
    <property type="match status" value="1"/>
</dbReference>
<comment type="caution">
    <text evidence="6">The sequence shown here is derived from an EMBL/GenBank/DDBJ whole genome shotgun (WGS) entry which is preliminary data.</text>
</comment>
<evidence type="ECO:0000313" key="6">
    <source>
        <dbReference type="EMBL" id="SJN15115.1"/>
    </source>
</evidence>
<evidence type="ECO:0000256" key="3">
    <source>
        <dbReference type="ARBA" id="ARBA00022643"/>
    </source>
</evidence>
<dbReference type="GO" id="GO:0008615">
    <property type="term" value="P:pyridoxine biosynthetic process"/>
    <property type="evidence" value="ECO:0007669"/>
    <property type="project" value="InterPro"/>
</dbReference>
<gene>
    <name evidence="6" type="ORF">CZ787_18540</name>
</gene>
<dbReference type="InterPro" id="IPR000659">
    <property type="entry name" value="Pyridox_Oxase"/>
</dbReference>
<dbReference type="InterPro" id="IPR012349">
    <property type="entry name" value="Split_barrel_FMN-bd"/>
</dbReference>
<keyword evidence="3" id="KW-0288">FMN</keyword>
<reference evidence="6 7" key="1">
    <citation type="submission" date="2017-02" db="EMBL/GenBank/DDBJ databases">
        <authorList>
            <person name="Dridi B."/>
        </authorList>
    </citation>
    <scope>NUCLEOTIDE SEQUENCE [LARGE SCALE GENOMIC DNA]</scope>
    <source>
        <strain evidence="6 7">JB380</strain>
    </source>
</reference>
<evidence type="ECO:0000256" key="4">
    <source>
        <dbReference type="ARBA" id="ARBA00023002"/>
    </source>
</evidence>
<dbReference type="EMBL" id="FUKM01000061">
    <property type="protein sequence ID" value="SJN15115.1"/>
    <property type="molecule type" value="Genomic_DNA"/>
</dbReference>
<keyword evidence="2" id="KW-0285">Flavoprotein</keyword>
<sequence length="189" mass="20757">MALTPHPWVEELPLLHDHLWARLAQGVSDRHAPARYLTLATVSESGMPQARTVVLRSADKQAATLAIYTDIHSEKISALRANPMAALHVWDAAEQLQIRIEASVSILTGEAVSEQWQSLPEHARSAYSSGPAPGEPIVASLDYTKTPDESAFAVLWMDVQAIEALHLGHHHRRAVFSRGDGWAGQWLVP</sequence>
<dbReference type="RefSeq" id="WP_087111824.1">
    <property type="nucleotide sequence ID" value="NZ_FUKM01000061.1"/>
</dbReference>